<accession>A0A0R1MKC1</accession>
<dbReference type="AlphaFoldDB" id="A0A0R1MKC1"/>
<reference evidence="1 2" key="1">
    <citation type="journal article" date="2015" name="Genome Announc.">
        <title>Expanding the biotechnology potential of lactobacilli through comparative genomics of 213 strains and associated genera.</title>
        <authorList>
            <person name="Sun Z."/>
            <person name="Harris H.M."/>
            <person name="McCann A."/>
            <person name="Guo C."/>
            <person name="Argimon S."/>
            <person name="Zhang W."/>
            <person name="Yang X."/>
            <person name="Jeffery I.B."/>
            <person name="Cooney J.C."/>
            <person name="Kagawa T.F."/>
            <person name="Liu W."/>
            <person name="Song Y."/>
            <person name="Salvetti E."/>
            <person name="Wrobel A."/>
            <person name="Rasinkangas P."/>
            <person name="Parkhill J."/>
            <person name="Rea M.C."/>
            <person name="O'Sullivan O."/>
            <person name="Ritari J."/>
            <person name="Douillard F.P."/>
            <person name="Paul Ross R."/>
            <person name="Yang R."/>
            <person name="Briner A.E."/>
            <person name="Felis G.E."/>
            <person name="de Vos W.M."/>
            <person name="Barrangou R."/>
            <person name="Klaenhammer T.R."/>
            <person name="Caufield P.W."/>
            <person name="Cui Y."/>
            <person name="Zhang H."/>
            <person name="O'Toole P.W."/>
        </authorList>
    </citation>
    <scope>NUCLEOTIDE SEQUENCE [LARGE SCALE GENOMIC DNA]</scope>
    <source>
        <strain evidence="1 2">DSM 12744</strain>
    </source>
</reference>
<dbReference type="OrthoDB" id="7061608at2"/>
<evidence type="ECO:0000313" key="2">
    <source>
        <dbReference type="Proteomes" id="UP000051330"/>
    </source>
</evidence>
<keyword evidence="2" id="KW-1185">Reference proteome</keyword>
<dbReference type="PATRIC" id="fig|1423792.3.peg.1675"/>
<gene>
    <name evidence="1" type="ORF">FD09_GL001653</name>
</gene>
<name>A0A0R1MKC1_9LACO</name>
<protein>
    <submittedName>
        <fullName evidence="1">Uncharacterized protein</fullName>
    </submittedName>
</protein>
<dbReference type="Proteomes" id="UP000051330">
    <property type="component" value="Unassembled WGS sequence"/>
</dbReference>
<dbReference type="STRING" id="1423792.FD09_GL001653"/>
<evidence type="ECO:0000313" key="1">
    <source>
        <dbReference type="EMBL" id="KRL08423.1"/>
    </source>
</evidence>
<comment type="caution">
    <text evidence="1">The sequence shown here is derived from an EMBL/GenBank/DDBJ whole genome shotgun (WGS) entry which is preliminary data.</text>
</comment>
<proteinExistence type="predicted"/>
<dbReference type="RefSeq" id="WP_057822470.1">
    <property type="nucleotide sequence ID" value="NZ_AZEC01000024.1"/>
</dbReference>
<organism evidence="1 2">
    <name type="scientific">Schleiferilactobacillus perolens DSM 12744</name>
    <dbReference type="NCBI Taxonomy" id="1423792"/>
    <lineage>
        <taxon>Bacteria</taxon>
        <taxon>Bacillati</taxon>
        <taxon>Bacillota</taxon>
        <taxon>Bacilli</taxon>
        <taxon>Lactobacillales</taxon>
        <taxon>Lactobacillaceae</taxon>
        <taxon>Schleiferilactobacillus</taxon>
    </lineage>
</organism>
<sequence>MSTPLTVLGTPQSDLQIPDGFVRASEDTQTRNGETVSVVRYQKSGRIVMNNPHVTVIFGRDGRLISYNNFAVDSIAPLPAKEDAIDQAIRIFATLDSPYARGLSFIRVDRYNRHFMNDHSNQVEIPIRWVKFAHRNGSYNWVSVGPGGQIIEMERESEWDYFRSRRATEEWNYDDWVLARAGKGPQLAAPEAFA</sequence>
<dbReference type="EMBL" id="AZEC01000024">
    <property type="protein sequence ID" value="KRL08423.1"/>
    <property type="molecule type" value="Genomic_DNA"/>
</dbReference>